<protein>
    <submittedName>
        <fullName evidence="3">Excinuclease ABC subunit B</fullName>
    </submittedName>
</protein>
<dbReference type="EMBL" id="MJBI02000013">
    <property type="protein sequence ID" value="RAI78948.1"/>
    <property type="molecule type" value="Genomic_DNA"/>
</dbReference>
<dbReference type="SUPFAM" id="SSF46600">
    <property type="entry name" value="C-terminal UvrC-binding domain of UvrB"/>
    <property type="match status" value="1"/>
</dbReference>
<keyword evidence="4" id="KW-1185">Reference proteome</keyword>
<dbReference type="GO" id="GO:0050897">
    <property type="term" value="F:cobalt ion binding"/>
    <property type="evidence" value="ECO:0007669"/>
    <property type="project" value="TreeGrafter"/>
</dbReference>
<dbReference type="Pfam" id="PF02151">
    <property type="entry name" value="UVR"/>
    <property type="match status" value="1"/>
</dbReference>
<dbReference type="PIRSF" id="PIRSF015034">
    <property type="entry name" value="YacH"/>
    <property type="match status" value="1"/>
</dbReference>
<dbReference type="PROSITE" id="PS50151">
    <property type="entry name" value="UVR"/>
    <property type="match status" value="1"/>
</dbReference>
<dbReference type="GO" id="GO:0046870">
    <property type="term" value="F:cadmium ion binding"/>
    <property type="evidence" value="ECO:0007669"/>
    <property type="project" value="TreeGrafter"/>
</dbReference>
<dbReference type="GO" id="GO:1990170">
    <property type="term" value="P:stress response to cadmium ion"/>
    <property type="evidence" value="ECO:0007669"/>
    <property type="project" value="TreeGrafter"/>
</dbReference>
<dbReference type="AlphaFoldDB" id="A0A2G5NUJ0"/>
<gene>
    <name evidence="3" type="ORF">BFS35_013130</name>
</gene>
<comment type="caution">
    <text evidence="3">The sequence shown here is derived from an EMBL/GenBank/DDBJ whole genome shotgun (WGS) entry which is preliminary data.</text>
</comment>
<evidence type="ECO:0000259" key="2">
    <source>
        <dbReference type="PROSITE" id="PS50151"/>
    </source>
</evidence>
<evidence type="ECO:0000313" key="3">
    <source>
        <dbReference type="EMBL" id="RAI78948.1"/>
    </source>
</evidence>
<dbReference type="Gene3D" id="4.10.860.10">
    <property type="entry name" value="UVR domain"/>
    <property type="match status" value="1"/>
</dbReference>
<dbReference type="RefSeq" id="WP_099577324.1">
    <property type="nucleotide sequence ID" value="NZ_MJBI02000013.1"/>
</dbReference>
<dbReference type="PANTHER" id="PTHR38430:SF1">
    <property type="entry name" value="PROTEIN-ARGININE KINASE ACTIVATOR PROTEIN"/>
    <property type="match status" value="1"/>
</dbReference>
<dbReference type="InterPro" id="IPR001943">
    <property type="entry name" value="UVR_dom"/>
</dbReference>
<dbReference type="InterPro" id="IPR025542">
    <property type="entry name" value="YacH"/>
</dbReference>
<reference evidence="3 4" key="1">
    <citation type="journal article" date="2018" name="Front. Microbiol.">
        <title>Description and Comparative Genomics of Macrococcus caseolyticus subsp. hominis subsp. nov., Macrococcus goetzii sp. nov., Macrococcus epidermidis sp. nov., and Macrococcus bohemicus sp. nov., Novel Macrococci From Human Clinical Material With Virulence Potential and Suspected Uptake of Foreign DNA by Natural Transformation.</title>
        <authorList>
            <person name="Maslanova I."/>
            <person name="Wertheimer Z."/>
            <person name="Sedlacek I."/>
            <person name="Svec P."/>
            <person name="Indrakova A."/>
            <person name="Kovarovic V."/>
            <person name="Schumann P."/>
            <person name="Sproer C."/>
            <person name="Kralova S."/>
            <person name="Sedo O."/>
            <person name="Kristofova L."/>
            <person name="Vrbovska V."/>
            <person name="Fuzik T."/>
            <person name="Petras P."/>
            <person name="Zdrahal Z."/>
            <person name="Ruzickova V."/>
            <person name="Doskar J."/>
            <person name="Pantucek R."/>
        </authorList>
    </citation>
    <scope>NUCLEOTIDE SEQUENCE [LARGE SCALE GENOMIC DNA]</scope>
    <source>
        <strain evidence="3 4">CCM 4927</strain>
    </source>
</reference>
<organism evidence="3 4">
    <name type="scientific">Macrococcoides goetzii</name>
    <dbReference type="NCBI Taxonomy" id="1891097"/>
    <lineage>
        <taxon>Bacteria</taxon>
        <taxon>Bacillati</taxon>
        <taxon>Bacillota</taxon>
        <taxon>Bacilli</taxon>
        <taxon>Bacillales</taxon>
        <taxon>Staphylococcaceae</taxon>
        <taxon>Macrococcoides</taxon>
    </lineage>
</organism>
<evidence type="ECO:0000256" key="1">
    <source>
        <dbReference type="SAM" id="Coils"/>
    </source>
</evidence>
<keyword evidence="1" id="KW-0175">Coiled coil</keyword>
<evidence type="ECO:0000313" key="4">
    <source>
        <dbReference type="Proteomes" id="UP000229523"/>
    </source>
</evidence>
<dbReference type="PANTHER" id="PTHR38430">
    <property type="entry name" value="PROTEIN-ARGININE KINASE ACTIVATOR PROTEIN"/>
    <property type="match status" value="1"/>
</dbReference>
<dbReference type="GO" id="GO:0005507">
    <property type="term" value="F:copper ion binding"/>
    <property type="evidence" value="ECO:0007669"/>
    <property type="project" value="TreeGrafter"/>
</dbReference>
<dbReference type="InterPro" id="IPR036876">
    <property type="entry name" value="UVR_dom_sf"/>
</dbReference>
<sequence length="130" mass="14629">MPYEEEFSMNQLLKHLLNSGEFQAAHTPDKCPNCGLTLREALHIGKFGCHECYNTFSDYVPQVIERVQAGNLQHIGVTPHKSQEKIALKKKIEALEEKLQSLVEKQAFEEAVGVRDEIRALKEGGDAHAE</sequence>
<feature type="coiled-coil region" evidence="1">
    <location>
        <begin position="85"/>
        <end position="112"/>
    </location>
</feature>
<name>A0A2G5NUJ0_9STAP</name>
<feature type="domain" description="UVR" evidence="2">
    <location>
        <begin position="89"/>
        <end position="124"/>
    </location>
</feature>
<dbReference type="GO" id="GO:0008270">
    <property type="term" value="F:zinc ion binding"/>
    <property type="evidence" value="ECO:0007669"/>
    <property type="project" value="TreeGrafter"/>
</dbReference>
<dbReference type="GO" id="GO:1990169">
    <property type="term" value="P:stress response to copper ion"/>
    <property type="evidence" value="ECO:0007669"/>
    <property type="project" value="TreeGrafter"/>
</dbReference>
<accession>A0A2G5NUJ0</accession>
<dbReference type="Proteomes" id="UP000229523">
    <property type="component" value="Unassembled WGS sequence"/>
</dbReference>
<proteinExistence type="predicted"/>